<accession>Q72Q16</accession>
<reference evidence="1 2" key="1">
    <citation type="journal article" date="2004" name="J. Bacteriol.">
        <title>Comparative genomics of two Leptospira interrogans serovars reveals novel insights into physiology and pathogenesis.</title>
        <authorList>
            <person name="Nascimento A.L."/>
            <person name="Ko A.I."/>
            <person name="Martins E.A."/>
            <person name="Monteiro-Vitorello C.B."/>
            <person name="Ho P.L."/>
            <person name="Haake D.A."/>
            <person name="Verjovski-Almeida S."/>
            <person name="Hartskeerl R.A."/>
            <person name="Marques M.V."/>
            <person name="Oliveira M.C."/>
            <person name="Menck C.F."/>
            <person name="Leite L.C."/>
            <person name="Carrer H."/>
            <person name="Coutinho L.L."/>
            <person name="Degrave W.M."/>
            <person name="Dellagostin O.A."/>
            <person name="El-Dorry H."/>
            <person name="Ferro E.S."/>
            <person name="Ferro M.I."/>
            <person name="Furlan L.R."/>
            <person name="Gamberini M."/>
            <person name="Giglioti E.A."/>
            <person name="Goes-Neto A."/>
            <person name="Goldman G.H."/>
            <person name="Goldman M.H."/>
            <person name="Harakava R."/>
            <person name="Jeronimo S.M."/>
            <person name="Junqueira-De-Azevedo I.L."/>
            <person name="Kimura E.T."/>
            <person name="Kuramae E.E."/>
            <person name="Lemos E.G."/>
            <person name="Lemos M.V."/>
            <person name="Marino C.L."/>
            <person name="Nunes L.R."/>
            <person name="De Oliveira R.C."/>
            <person name="Pereira G.G."/>
            <person name="Reis M.S."/>
            <person name="Schriefer A."/>
            <person name="Siqueira W.J."/>
            <person name="Sommer P."/>
            <person name="Tsai S.M."/>
            <person name="Simpson A.J."/>
            <person name="Ferro J.A."/>
            <person name="Camargo L.E."/>
            <person name="Kitajima J.P."/>
            <person name="Setubal J.C."/>
            <person name="Van Sluys M.A."/>
        </authorList>
    </citation>
    <scope>NUCLEOTIDE SEQUENCE [LARGE SCALE GENOMIC DNA]</scope>
    <source>
        <strain evidence="1 2">Fiocruz L1-130</strain>
    </source>
</reference>
<evidence type="ECO:0000313" key="2">
    <source>
        <dbReference type="Proteomes" id="UP000007037"/>
    </source>
</evidence>
<proteinExistence type="predicted"/>
<dbReference type="AlphaFoldDB" id="Q72Q16"/>
<dbReference type="KEGG" id="lic:LIC_12298"/>
<name>Q72Q16_LEPIC</name>
<evidence type="ECO:0000313" key="1">
    <source>
        <dbReference type="EMBL" id="AAS70869.1"/>
    </source>
</evidence>
<dbReference type="NCBIfam" id="NF047715">
    <property type="entry name" value="LIC12298_fam"/>
    <property type="match status" value="1"/>
</dbReference>
<dbReference type="EMBL" id="AE016823">
    <property type="protein sequence ID" value="AAS70869.1"/>
    <property type="molecule type" value="Genomic_DNA"/>
</dbReference>
<gene>
    <name evidence="1" type="ordered locus">LIC_12298</name>
</gene>
<dbReference type="HOGENOM" id="CLU_2409668_0_0_12"/>
<organism evidence="1 2">
    <name type="scientific">Leptospira interrogans serogroup Icterohaemorrhagiae serovar copenhageni (strain Fiocruz L1-130)</name>
    <dbReference type="NCBI Taxonomy" id="267671"/>
    <lineage>
        <taxon>Bacteria</taxon>
        <taxon>Pseudomonadati</taxon>
        <taxon>Spirochaetota</taxon>
        <taxon>Spirochaetia</taxon>
        <taxon>Leptospirales</taxon>
        <taxon>Leptospiraceae</taxon>
        <taxon>Leptospira</taxon>
    </lineage>
</organism>
<dbReference type="Proteomes" id="UP000007037">
    <property type="component" value="Chromosome I"/>
</dbReference>
<protein>
    <submittedName>
        <fullName evidence="1">Uncharacterized protein</fullName>
    </submittedName>
</protein>
<sequence>MSSNLLGNGEKTMIIRSLQESANYQRKRSGLPGAGPNWKERARSGESNLKSFADYLEEAFEGELVQKGGWFSDSLSELSKNNLKRI</sequence>